<dbReference type="Gene3D" id="3.40.50.450">
    <property type="match status" value="1"/>
</dbReference>
<protein>
    <submittedName>
        <fullName evidence="1">Uncharacterized protein</fullName>
    </submittedName>
</protein>
<evidence type="ECO:0000313" key="1">
    <source>
        <dbReference type="EMBL" id="OGK20096.1"/>
    </source>
</evidence>
<dbReference type="EMBL" id="MFZI01000040">
    <property type="protein sequence ID" value="OGK20096.1"/>
    <property type="molecule type" value="Genomic_DNA"/>
</dbReference>
<evidence type="ECO:0000313" key="2">
    <source>
        <dbReference type="Proteomes" id="UP000177026"/>
    </source>
</evidence>
<accession>A0A1F7GN52</accession>
<dbReference type="Proteomes" id="UP000177026">
    <property type="component" value="Unassembled WGS sequence"/>
</dbReference>
<sequence>MILQVGLKKWDLSKKIMKYKVGIFGSAANNKEEVLYKAQELGEVLAKYKDKIILITGVADGLPHKVVQTASKNGVEVWGFSAGYDEKGQKKLSPSHDLAIYKKIFYVSEDYPLVHNIDACRKYRNVTSTATCDAGIIISGRWGTMNEFTNLHDMGKVIGVFTQTGGIADELPNLMKKIHKKSKAKVLFSNSMNQLIPSILTQLRKRA</sequence>
<dbReference type="SUPFAM" id="SSF102405">
    <property type="entry name" value="MCP/YpsA-like"/>
    <property type="match status" value="1"/>
</dbReference>
<dbReference type="AlphaFoldDB" id="A0A1F7GN52"/>
<reference evidence="1 2" key="1">
    <citation type="journal article" date="2016" name="Nat. Commun.">
        <title>Thousands of microbial genomes shed light on interconnected biogeochemical processes in an aquifer system.</title>
        <authorList>
            <person name="Anantharaman K."/>
            <person name="Brown C.T."/>
            <person name="Hug L.A."/>
            <person name="Sharon I."/>
            <person name="Castelle C.J."/>
            <person name="Probst A.J."/>
            <person name="Thomas B.C."/>
            <person name="Singh A."/>
            <person name="Wilkins M.J."/>
            <person name="Karaoz U."/>
            <person name="Brodie E.L."/>
            <person name="Williams K.H."/>
            <person name="Hubbard S.S."/>
            <person name="Banfield J.F."/>
        </authorList>
    </citation>
    <scope>NUCLEOTIDE SEQUENCE [LARGE SCALE GENOMIC DNA]</scope>
</reference>
<comment type="caution">
    <text evidence="1">The sequence shown here is derived from an EMBL/GenBank/DDBJ whole genome shotgun (WGS) entry which is preliminary data.</text>
</comment>
<name>A0A1F7GN52_9BACT</name>
<dbReference type="Pfam" id="PF18306">
    <property type="entry name" value="LDcluster4"/>
    <property type="match status" value="1"/>
</dbReference>
<dbReference type="InterPro" id="IPR041164">
    <property type="entry name" value="LDcluster4"/>
</dbReference>
<organism evidence="1 2">
    <name type="scientific">Candidatus Roizmanbacteria bacterium RIFCSPHIGHO2_01_FULL_39_8</name>
    <dbReference type="NCBI Taxonomy" id="1802033"/>
    <lineage>
        <taxon>Bacteria</taxon>
        <taxon>Candidatus Roizmaniibacteriota</taxon>
    </lineage>
</organism>
<proteinExistence type="predicted"/>
<gene>
    <name evidence="1" type="ORF">A2866_01045</name>
</gene>